<dbReference type="InterPro" id="IPR035907">
    <property type="entry name" value="Hppk_sf"/>
</dbReference>
<keyword evidence="7 14" id="KW-0418">Kinase</keyword>
<dbReference type="KEGG" id="buy:D8S85_17910"/>
<evidence type="ECO:0000256" key="12">
    <source>
        <dbReference type="ARBA" id="ARBA00033413"/>
    </source>
</evidence>
<dbReference type="InterPro" id="IPR000550">
    <property type="entry name" value="Hppk"/>
</dbReference>
<dbReference type="GO" id="GO:0016301">
    <property type="term" value="F:kinase activity"/>
    <property type="evidence" value="ECO:0007669"/>
    <property type="project" value="UniProtKB-KW"/>
</dbReference>
<dbReference type="Pfam" id="PF01288">
    <property type="entry name" value="HPPK"/>
    <property type="match status" value="1"/>
</dbReference>
<dbReference type="RefSeq" id="WP_106481654.1">
    <property type="nucleotide sequence ID" value="NZ_CP032819.1"/>
</dbReference>
<evidence type="ECO:0000259" key="13">
    <source>
        <dbReference type="Pfam" id="PF01288"/>
    </source>
</evidence>
<evidence type="ECO:0000256" key="2">
    <source>
        <dbReference type="ARBA" id="ARBA00005810"/>
    </source>
</evidence>
<dbReference type="EMBL" id="CP032819">
    <property type="protein sequence ID" value="AZS31245.1"/>
    <property type="molecule type" value="Genomic_DNA"/>
</dbReference>
<evidence type="ECO:0000256" key="11">
    <source>
        <dbReference type="ARBA" id="ARBA00029766"/>
    </source>
</evidence>
<evidence type="ECO:0000256" key="8">
    <source>
        <dbReference type="ARBA" id="ARBA00022840"/>
    </source>
</evidence>
<keyword evidence="8" id="KW-0067">ATP-binding</keyword>
<evidence type="ECO:0000256" key="4">
    <source>
        <dbReference type="ARBA" id="ARBA00016218"/>
    </source>
</evidence>
<protein>
    <recommendedName>
        <fullName evidence="4">2-amino-4-hydroxy-6-hydroxymethyldihydropteridine pyrophosphokinase</fullName>
        <ecNumber evidence="3">2.7.6.3</ecNumber>
    </recommendedName>
    <alternativeName>
        <fullName evidence="11">6-hydroxymethyl-7,8-dihydropterin pyrophosphokinase</fullName>
    </alternativeName>
    <alternativeName>
        <fullName evidence="12">7,8-dihydro-6-hydroxymethylpterin-pyrophosphokinase</fullName>
    </alternativeName>
</protein>
<dbReference type="NCBIfam" id="TIGR01498">
    <property type="entry name" value="folK"/>
    <property type="match status" value="1"/>
</dbReference>
<feature type="domain" description="7,8-dihydro-6-hydroxymethylpterin-pyrophosphokinase" evidence="13">
    <location>
        <begin position="5"/>
        <end position="131"/>
    </location>
</feature>
<evidence type="ECO:0000256" key="9">
    <source>
        <dbReference type="ARBA" id="ARBA00022909"/>
    </source>
</evidence>
<evidence type="ECO:0000256" key="10">
    <source>
        <dbReference type="ARBA" id="ARBA00029409"/>
    </source>
</evidence>
<dbReference type="GO" id="GO:0046656">
    <property type="term" value="P:folic acid biosynthetic process"/>
    <property type="evidence" value="ECO:0007669"/>
    <property type="project" value="UniProtKB-KW"/>
</dbReference>
<evidence type="ECO:0000256" key="6">
    <source>
        <dbReference type="ARBA" id="ARBA00022741"/>
    </source>
</evidence>
<evidence type="ECO:0000256" key="7">
    <source>
        <dbReference type="ARBA" id="ARBA00022777"/>
    </source>
</evidence>
<dbReference type="EC" id="2.7.6.3" evidence="3"/>
<reference evidence="14 15" key="1">
    <citation type="submission" date="2018-10" db="EMBL/GenBank/DDBJ databases">
        <title>Butyricimonas faecalis sp. nov., isolated from human faeces and emended description of the genus Butyricimonas.</title>
        <authorList>
            <person name="Le Roy T."/>
            <person name="Van der Smissen P."/>
            <person name="Paquot A."/>
            <person name="Delzenne N."/>
            <person name="Muccioli G."/>
            <person name="Collet J.-F."/>
            <person name="Cani P.D."/>
        </authorList>
    </citation>
    <scope>NUCLEOTIDE SEQUENCE [LARGE SCALE GENOMIC DNA]</scope>
    <source>
        <strain evidence="14 15">H184</strain>
    </source>
</reference>
<dbReference type="AlphaFoldDB" id="A0A3Q9IT78"/>
<dbReference type="SUPFAM" id="SSF55083">
    <property type="entry name" value="6-hydroxymethyl-7,8-dihydropterin pyrophosphokinase, HPPK"/>
    <property type="match status" value="1"/>
</dbReference>
<comment type="pathway">
    <text evidence="1">Cofactor biosynthesis; tetrahydrofolate biosynthesis; 2-amino-4-hydroxy-6-hydroxymethyl-7,8-dihydropteridine diphosphate from 7,8-dihydroneopterin triphosphate: step 4/4.</text>
</comment>
<comment type="similarity">
    <text evidence="2">Belongs to the HPPK family.</text>
</comment>
<dbReference type="OrthoDB" id="9808041at2"/>
<keyword evidence="5 14" id="KW-0808">Transferase</keyword>
<gene>
    <name evidence="14" type="primary">folK</name>
    <name evidence="14" type="ORF">D8S85_17910</name>
</gene>
<evidence type="ECO:0000256" key="3">
    <source>
        <dbReference type="ARBA" id="ARBA00013253"/>
    </source>
</evidence>
<dbReference type="Proteomes" id="UP000270673">
    <property type="component" value="Chromosome"/>
</dbReference>
<dbReference type="PANTHER" id="PTHR43071">
    <property type="entry name" value="2-AMINO-4-HYDROXY-6-HYDROXYMETHYLDIHYDROPTERIDINE PYROPHOSPHOKINASE"/>
    <property type="match status" value="1"/>
</dbReference>
<dbReference type="GO" id="GO:0005524">
    <property type="term" value="F:ATP binding"/>
    <property type="evidence" value="ECO:0007669"/>
    <property type="project" value="UniProtKB-KW"/>
</dbReference>
<proteinExistence type="inferred from homology"/>
<keyword evidence="9" id="KW-0289">Folate biosynthesis</keyword>
<accession>A0A3Q9IT78</accession>
<keyword evidence="6" id="KW-0547">Nucleotide-binding</keyword>
<name>A0A3Q9IT78_9BACT</name>
<organism evidence="14 15">
    <name type="scientific">Butyricimonas faecalis</name>
    <dbReference type="NCBI Taxonomy" id="2093856"/>
    <lineage>
        <taxon>Bacteria</taxon>
        <taxon>Pseudomonadati</taxon>
        <taxon>Bacteroidota</taxon>
        <taxon>Bacteroidia</taxon>
        <taxon>Bacteroidales</taxon>
        <taxon>Odoribacteraceae</taxon>
        <taxon>Butyricimonas</taxon>
    </lineage>
</organism>
<sequence>MFVTLIFGGNQGDRKALIREAITEMSSIGKIQHCSSLYETAPWGFESSDSFYNQIVTYETDLLPEEVLDKCQATEQKLGRVRTGTQFCSRTMDIDILFCDSRVINTPRLTVPHPRLAQRNFVLAPLNEIMPDFIHPVIHKNMTTLLSECTDTLKAEIIEKSFLNQSV</sequence>
<evidence type="ECO:0000256" key="5">
    <source>
        <dbReference type="ARBA" id="ARBA00022679"/>
    </source>
</evidence>
<dbReference type="UniPathway" id="UPA00077">
    <property type="reaction ID" value="UER00155"/>
</dbReference>
<dbReference type="GO" id="GO:0046654">
    <property type="term" value="P:tetrahydrofolate biosynthetic process"/>
    <property type="evidence" value="ECO:0007669"/>
    <property type="project" value="UniProtKB-UniPathway"/>
</dbReference>
<evidence type="ECO:0000313" key="14">
    <source>
        <dbReference type="EMBL" id="AZS31245.1"/>
    </source>
</evidence>
<dbReference type="GO" id="GO:0003848">
    <property type="term" value="F:2-amino-4-hydroxy-6-hydroxymethyldihydropteridine diphosphokinase activity"/>
    <property type="evidence" value="ECO:0007669"/>
    <property type="project" value="UniProtKB-EC"/>
</dbReference>
<comment type="function">
    <text evidence="10">Catalyzes the transfer of pyrophosphate from adenosine triphosphate (ATP) to 6-hydroxymethyl-7,8-dihydropterin, an enzymatic step in folate biosynthesis pathway.</text>
</comment>
<keyword evidence="15" id="KW-1185">Reference proteome</keyword>
<dbReference type="PANTHER" id="PTHR43071:SF1">
    <property type="entry name" value="2-AMINO-4-HYDROXY-6-HYDROXYMETHYLDIHYDROPTERIDINE PYROPHOSPHOKINASE"/>
    <property type="match status" value="1"/>
</dbReference>
<dbReference type="Gene3D" id="3.30.70.560">
    <property type="entry name" value="7,8-Dihydro-6-hydroxymethylpterin-pyrophosphokinase HPPK"/>
    <property type="match status" value="1"/>
</dbReference>
<dbReference type="CDD" id="cd00483">
    <property type="entry name" value="HPPK"/>
    <property type="match status" value="1"/>
</dbReference>
<evidence type="ECO:0000313" key="15">
    <source>
        <dbReference type="Proteomes" id="UP000270673"/>
    </source>
</evidence>
<evidence type="ECO:0000256" key="1">
    <source>
        <dbReference type="ARBA" id="ARBA00005051"/>
    </source>
</evidence>